<keyword evidence="2 5" id="KW-0805">Transcription regulation</keyword>
<keyword evidence="8" id="KW-1185">Reference proteome</keyword>
<evidence type="ECO:0000259" key="6">
    <source>
        <dbReference type="Pfam" id="PF01628"/>
    </source>
</evidence>
<dbReference type="InterPro" id="IPR002571">
    <property type="entry name" value="HrcA"/>
</dbReference>
<dbReference type="InterPro" id="IPR021153">
    <property type="entry name" value="HrcA_C"/>
</dbReference>
<dbReference type="PIRSF" id="PIRSF005485">
    <property type="entry name" value="HrcA"/>
    <property type="match status" value="1"/>
</dbReference>
<dbReference type="PANTHER" id="PTHR34824">
    <property type="entry name" value="HEAT-INDUCIBLE TRANSCRIPTION REPRESSOR HRCA"/>
    <property type="match status" value="1"/>
</dbReference>
<keyword evidence="3 5" id="KW-0346">Stress response</keyword>
<keyword evidence="4 5" id="KW-0804">Transcription</keyword>
<evidence type="ECO:0000256" key="3">
    <source>
        <dbReference type="ARBA" id="ARBA00023016"/>
    </source>
</evidence>
<dbReference type="SUPFAM" id="SSF55781">
    <property type="entry name" value="GAF domain-like"/>
    <property type="match status" value="1"/>
</dbReference>
<accession>A0ABV9GMD4</accession>
<dbReference type="HAMAP" id="MF_00081">
    <property type="entry name" value="HrcA"/>
    <property type="match status" value="1"/>
</dbReference>
<dbReference type="Gene3D" id="3.30.450.40">
    <property type="match status" value="1"/>
</dbReference>
<sequence length="344" mass="39157">MLTERQLFLFQVLVNEYIRSAEPVGSRTISKKEDIPYSSATIRNELADMEDMGFLEKPHSSAGRVPSEKGYRFYVDHLLAPALLTEEEMVNIKKAFKKHFFELEKVIQETADILSDFTHYTAIVLGPELLETKLKHIQIISISREAAVLIIITNTGHVESRTIALPKDIDPNDIQKIVNVLNDRLQGTPLYRLKSSVDHEIKTLLRQHLSDYRNAIDLLNDALETHPIDQIYYGGKTNMLSQPEFRNIDKVLPLLKALENKQVVYELLRPTDDKRIHIKIGAENAFSEIKDCSVITASYSIGDEPMGTVAVIGPTRMTYPKVVSLMDVVSKGLSKHLTRRYQER</sequence>
<dbReference type="RefSeq" id="WP_376845053.1">
    <property type="nucleotide sequence ID" value="NZ_JBHSFW010000001.1"/>
</dbReference>
<organism evidence="7 8">
    <name type="scientific">Camelliibacillus cellulosilyticus</name>
    <dbReference type="NCBI Taxonomy" id="2174486"/>
    <lineage>
        <taxon>Bacteria</taxon>
        <taxon>Bacillati</taxon>
        <taxon>Bacillota</taxon>
        <taxon>Bacilli</taxon>
        <taxon>Bacillales</taxon>
        <taxon>Sporolactobacillaceae</taxon>
        <taxon>Camelliibacillus</taxon>
    </lineage>
</organism>
<feature type="domain" description="Heat-inducible transcription repressor HrcA C-terminal" evidence="6">
    <location>
        <begin position="104"/>
        <end position="323"/>
    </location>
</feature>
<dbReference type="InterPro" id="IPR029016">
    <property type="entry name" value="GAF-like_dom_sf"/>
</dbReference>
<evidence type="ECO:0000313" key="7">
    <source>
        <dbReference type="EMBL" id="MFC4618046.1"/>
    </source>
</evidence>
<gene>
    <name evidence="5 7" type="primary">hrcA</name>
    <name evidence="7" type="ORF">ACFO4N_04800</name>
</gene>
<proteinExistence type="inferred from homology"/>
<dbReference type="EMBL" id="JBHSFW010000001">
    <property type="protein sequence ID" value="MFC4618046.1"/>
    <property type="molecule type" value="Genomic_DNA"/>
</dbReference>
<evidence type="ECO:0000256" key="2">
    <source>
        <dbReference type="ARBA" id="ARBA00023015"/>
    </source>
</evidence>
<dbReference type="InterPro" id="IPR036390">
    <property type="entry name" value="WH_DNA-bd_sf"/>
</dbReference>
<dbReference type="SUPFAM" id="SSF46785">
    <property type="entry name" value="Winged helix' DNA-binding domain"/>
    <property type="match status" value="1"/>
</dbReference>
<evidence type="ECO:0000256" key="5">
    <source>
        <dbReference type="HAMAP-Rule" id="MF_00081"/>
    </source>
</evidence>
<protein>
    <recommendedName>
        <fullName evidence="5">Heat-inducible transcription repressor HrcA</fullName>
    </recommendedName>
</protein>
<keyword evidence="1 5" id="KW-0678">Repressor</keyword>
<dbReference type="InterPro" id="IPR023120">
    <property type="entry name" value="WHTH_transcript_rep_HrcA_IDD"/>
</dbReference>
<dbReference type="Proteomes" id="UP001596022">
    <property type="component" value="Unassembled WGS sequence"/>
</dbReference>
<dbReference type="PANTHER" id="PTHR34824:SF1">
    <property type="entry name" value="HEAT-INDUCIBLE TRANSCRIPTION REPRESSOR HRCA"/>
    <property type="match status" value="1"/>
</dbReference>
<reference evidence="8" key="1">
    <citation type="journal article" date="2019" name="Int. J. Syst. Evol. Microbiol.">
        <title>The Global Catalogue of Microorganisms (GCM) 10K type strain sequencing project: providing services to taxonomists for standard genome sequencing and annotation.</title>
        <authorList>
            <consortium name="The Broad Institute Genomics Platform"/>
            <consortium name="The Broad Institute Genome Sequencing Center for Infectious Disease"/>
            <person name="Wu L."/>
            <person name="Ma J."/>
        </authorList>
    </citation>
    <scope>NUCLEOTIDE SEQUENCE [LARGE SCALE GENOMIC DNA]</scope>
    <source>
        <strain evidence="8">CGMCC 1.16306</strain>
    </source>
</reference>
<dbReference type="InterPro" id="IPR036388">
    <property type="entry name" value="WH-like_DNA-bd_sf"/>
</dbReference>
<name>A0ABV9GMD4_9BACL</name>
<comment type="function">
    <text evidence="5">Negative regulator of class I heat shock genes (grpE-dnaK-dnaJ and groELS operons). Prevents heat-shock induction of these operons.</text>
</comment>
<evidence type="ECO:0000256" key="1">
    <source>
        <dbReference type="ARBA" id="ARBA00022491"/>
    </source>
</evidence>
<dbReference type="Gene3D" id="1.10.10.10">
    <property type="entry name" value="Winged helix-like DNA-binding domain superfamily/Winged helix DNA-binding domain"/>
    <property type="match status" value="1"/>
</dbReference>
<comment type="caution">
    <text evidence="7">The sequence shown here is derived from an EMBL/GenBank/DDBJ whole genome shotgun (WGS) entry which is preliminary data.</text>
</comment>
<evidence type="ECO:0000313" key="8">
    <source>
        <dbReference type="Proteomes" id="UP001596022"/>
    </source>
</evidence>
<dbReference type="Gene3D" id="3.30.390.60">
    <property type="entry name" value="Heat-inducible transcription repressor hrca homolog, domain 3"/>
    <property type="match status" value="1"/>
</dbReference>
<dbReference type="NCBIfam" id="TIGR00331">
    <property type="entry name" value="hrcA"/>
    <property type="match status" value="1"/>
</dbReference>
<evidence type="ECO:0000256" key="4">
    <source>
        <dbReference type="ARBA" id="ARBA00023163"/>
    </source>
</evidence>
<dbReference type="Pfam" id="PF01628">
    <property type="entry name" value="HrcA"/>
    <property type="match status" value="1"/>
</dbReference>
<comment type="similarity">
    <text evidence="5">Belongs to the HrcA family.</text>
</comment>